<organism evidence="2 3">
    <name type="scientific">Methylobacterium soli</name>
    <dbReference type="NCBI Taxonomy" id="553447"/>
    <lineage>
        <taxon>Bacteria</taxon>
        <taxon>Pseudomonadati</taxon>
        <taxon>Pseudomonadota</taxon>
        <taxon>Alphaproteobacteria</taxon>
        <taxon>Hyphomicrobiales</taxon>
        <taxon>Methylobacteriaceae</taxon>
        <taxon>Methylobacterium</taxon>
    </lineage>
</organism>
<evidence type="ECO:0000259" key="1">
    <source>
        <dbReference type="PROSITE" id="PS51186"/>
    </source>
</evidence>
<comment type="caution">
    <text evidence="2">The sequence shown here is derived from an EMBL/GenBank/DDBJ whole genome shotgun (WGS) entry which is preliminary data.</text>
</comment>
<dbReference type="CDD" id="cd04301">
    <property type="entry name" value="NAT_SF"/>
    <property type="match status" value="1"/>
</dbReference>
<dbReference type="Pfam" id="PF00583">
    <property type="entry name" value="Acetyltransf_1"/>
    <property type="match status" value="1"/>
</dbReference>
<dbReference type="OrthoDB" id="9797417at2"/>
<dbReference type="Proteomes" id="UP000474159">
    <property type="component" value="Unassembled WGS sequence"/>
</dbReference>
<dbReference type="PANTHER" id="PTHR43451">
    <property type="entry name" value="ACETYLTRANSFERASE (GNAT) FAMILY PROTEIN"/>
    <property type="match status" value="1"/>
</dbReference>
<dbReference type="Gene3D" id="3.40.630.30">
    <property type="match status" value="1"/>
</dbReference>
<dbReference type="EMBL" id="VZZK01000024">
    <property type="protein sequence ID" value="KAB1077098.1"/>
    <property type="molecule type" value="Genomic_DNA"/>
</dbReference>
<evidence type="ECO:0000313" key="2">
    <source>
        <dbReference type="EMBL" id="KAB1077098.1"/>
    </source>
</evidence>
<evidence type="ECO:0000313" key="3">
    <source>
        <dbReference type="Proteomes" id="UP000474159"/>
    </source>
</evidence>
<dbReference type="AlphaFoldDB" id="A0A6L3SW15"/>
<accession>A0A6L3SW15</accession>
<dbReference type="SUPFAM" id="SSF55729">
    <property type="entry name" value="Acyl-CoA N-acyltransferases (Nat)"/>
    <property type="match status" value="1"/>
</dbReference>
<dbReference type="GO" id="GO:0016747">
    <property type="term" value="F:acyltransferase activity, transferring groups other than amino-acyl groups"/>
    <property type="evidence" value="ECO:0007669"/>
    <property type="project" value="InterPro"/>
</dbReference>
<dbReference type="PANTHER" id="PTHR43451:SF1">
    <property type="entry name" value="ACETYLTRANSFERASE"/>
    <property type="match status" value="1"/>
</dbReference>
<keyword evidence="2" id="KW-0808">Transferase</keyword>
<dbReference type="InterPro" id="IPR052564">
    <property type="entry name" value="N-acetyltrans/Recomb-assoc"/>
</dbReference>
<name>A0A6L3SW15_9HYPH</name>
<dbReference type="InterPro" id="IPR016181">
    <property type="entry name" value="Acyl_CoA_acyltransferase"/>
</dbReference>
<reference evidence="2 3" key="1">
    <citation type="submission" date="2019-09" db="EMBL/GenBank/DDBJ databases">
        <title>YIM 48816 draft genome.</title>
        <authorList>
            <person name="Jiang L."/>
        </authorList>
    </citation>
    <scope>NUCLEOTIDE SEQUENCE [LARGE SCALE GENOMIC DNA]</scope>
    <source>
        <strain evidence="2 3">YIM 48816</strain>
    </source>
</reference>
<keyword evidence="3" id="KW-1185">Reference proteome</keyword>
<dbReference type="PROSITE" id="PS51186">
    <property type="entry name" value="GNAT"/>
    <property type="match status" value="1"/>
</dbReference>
<dbReference type="InterPro" id="IPR000182">
    <property type="entry name" value="GNAT_dom"/>
</dbReference>
<feature type="domain" description="N-acetyltransferase" evidence="1">
    <location>
        <begin position="1"/>
        <end position="145"/>
    </location>
</feature>
<dbReference type="RefSeq" id="WP_151002141.1">
    <property type="nucleotide sequence ID" value="NZ_BPQY01000664.1"/>
</dbReference>
<proteinExistence type="predicted"/>
<sequence>MHIRSYNHEIDEAEALLIFDRIFHISHSFLEKTEQTEARQHLELLLRHSGALLAEIEGKVIGFITVDDEGYIAALYVDGPHAGRGVGSALLQAVQDRHDRLGLHVFAENISAVQFYQAQGFTVVGEDRQIDSLGRRHDRLEMERHSYQSMIAS</sequence>
<gene>
    <name evidence="2" type="ORF">F6X53_20725</name>
</gene>
<protein>
    <submittedName>
        <fullName evidence="2">GNAT family N-acetyltransferase</fullName>
    </submittedName>
</protein>